<dbReference type="RefSeq" id="WP_249586543.1">
    <property type="nucleotide sequence ID" value="NZ_CP097289.1"/>
</dbReference>
<proteinExistence type="predicted"/>
<evidence type="ECO:0000313" key="1">
    <source>
        <dbReference type="EMBL" id="UQT55052.1"/>
    </source>
</evidence>
<name>A0ABY4PMM3_9ACTN</name>
<protein>
    <submittedName>
        <fullName evidence="1">Uncharacterized protein</fullName>
    </submittedName>
</protein>
<accession>A0ABY4PMM3</accession>
<keyword evidence="2" id="KW-1185">Reference proteome</keyword>
<dbReference type="Proteomes" id="UP000829992">
    <property type="component" value="Chromosome"/>
</dbReference>
<gene>
    <name evidence="1" type="ORF">M4V62_08055</name>
</gene>
<organism evidence="1 2">
    <name type="scientific">Streptomyces durmitorensis</name>
    <dbReference type="NCBI Taxonomy" id="319947"/>
    <lineage>
        <taxon>Bacteria</taxon>
        <taxon>Bacillati</taxon>
        <taxon>Actinomycetota</taxon>
        <taxon>Actinomycetes</taxon>
        <taxon>Kitasatosporales</taxon>
        <taxon>Streptomycetaceae</taxon>
        <taxon>Streptomyces</taxon>
    </lineage>
</organism>
<sequence length="110" mass="11810">MSRDVGPPGNGTVERAVLSVPPVERLSVAQTCGRACVWCAVVLTTETAVELGVRSEGGFTWFPRGCRLCASRPAYLALLAHIQSCEQCADDPARCAVGHALRQTLKEARR</sequence>
<dbReference type="EMBL" id="CP097289">
    <property type="protein sequence ID" value="UQT55052.1"/>
    <property type="molecule type" value="Genomic_DNA"/>
</dbReference>
<evidence type="ECO:0000313" key="2">
    <source>
        <dbReference type="Proteomes" id="UP000829992"/>
    </source>
</evidence>
<reference evidence="1 2" key="1">
    <citation type="submission" date="2022-05" db="EMBL/GenBank/DDBJ databases">
        <authorList>
            <person name="Zhou X."/>
            <person name="Li K."/>
            <person name="Man Y."/>
        </authorList>
    </citation>
    <scope>NUCLEOTIDE SEQUENCE [LARGE SCALE GENOMIC DNA]</scope>
    <source>
        <strain evidence="1 2">MS405</strain>
    </source>
</reference>